<dbReference type="EMBL" id="CANHGI010000002">
    <property type="protein sequence ID" value="CAI5442772.1"/>
    <property type="molecule type" value="Genomic_DNA"/>
</dbReference>
<dbReference type="PANTHER" id="PTHR34228:SF6">
    <property type="entry name" value="PHOSPHOLIPASE A2"/>
    <property type="match status" value="1"/>
</dbReference>
<keyword evidence="1" id="KW-0812">Transmembrane</keyword>
<evidence type="ECO:0000256" key="1">
    <source>
        <dbReference type="SAM" id="Phobius"/>
    </source>
</evidence>
<evidence type="ECO:0000313" key="3">
    <source>
        <dbReference type="EMBL" id="CAI5442772.1"/>
    </source>
</evidence>
<keyword evidence="4" id="KW-1185">Reference proteome</keyword>
<feature type="signal peptide" evidence="2">
    <location>
        <begin position="1"/>
        <end position="19"/>
    </location>
</feature>
<keyword evidence="1" id="KW-0472">Membrane</keyword>
<reference evidence="3" key="1">
    <citation type="submission" date="2022-11" db="EMBL/GenBank/DDBJ databases">
        <authorList>
            <person name="Kikuchi T."/>
        </authorList>
    </citation>
    <scope>NUCLEOTIDE SEQUENCE</scope>
    <source>
        <strain evidence="3">PS1010</strain>
    </source>
</reference>
<sequence>MLPIFLCLLFLFSLEVSSTSKIVPFENWQCGFSHNDAKKYTYGQILRKCPSLLFAYNQCCAALFDCYRQQHEQSFCDSVYCGCLRTHAYRIPTKDSLNCVSEFKETCVARALLGFWAYNDAPTWSKHPEIYPISIPEFSEDYMFLYQTCPQNSHSLYSCSVQFDTCEKIDELEICAIELCHCILDLAEKSSEKCGKETNKYCEKLMIYSSKTMESRQKFNGIIIFLGSFTTVFLISGASFWIWKKFKKNEEIKKDDNFEMCE</sequence>
<feature type="transmembrane region" description="Helical" evidence="1">
    <location>
        <begin position="219"/>
        <end position="243"/>
    </location>
</feature>
<dbReference type="Proteomes" id="UP001152747">
    <property type="component" value="Unassembled WGS sequence"/>
</dbReference>
<evidence type="ECO:0000313" key="4">
    <source>
        <dbReference type="Proteomes" id="UP001152747"/>
    </source>
</evidence>
<dbReference type="AlphaFoldDB" id="A0A9P1IBC6"/>
<evidence type="ECO:0008006" key="5">
    <source>
        <dbReference type="Google" id="ProtNLM"/>
    </source>
</evidence>
<keyword evidence="1" id="KW-1133">Transmembrane helix</keyword>
<dbReference type="PANTHER" id="PTHR34228">
    <property type="entry name" value="PROTEIN CBG09474-RELATED"/>
    <property type="match status" value="1"/>
</dbReference>
<organism evidence="3 4">
    <name type="scientific">Caenorhabditis angaria</name>
    <dbReference type="NCBI Taxonomy" id="860376"/>
    <lineage>
        <taxon>Eukaryota</taxon>
        <taxon>Metazoa</taxon>
        <taxon>Ecdysozoa</taxon>
        <taxon>Nematoda</taxon>
        <taxon>Chromadorea</taxon>
        <taxon>Rhabditida</taxon>
        <taxon>Rhabditina</taxon>
        <taxon>Rhabditomorpha</taxon>
        <taxon>Rhabditoidea</taxon>
        <taxon>Rhabditidae</taxon>
        <taxon>Peloderinae</taxon>
        <taxon>Caenorhabditis</taxon>
    </lineage>
</organism>
<comment type="caution">
    <text evidence="3">The sequence shown here is derived from an EMBL/GenBank/DDBJ whole genome shotgun (WGS) entry which is preliminary data.</text>
</comment>
<proteinExistence type="predicted"/>
<dbReference type="InterPro" id="IPR053322">
    <property type="entry name" value="PLA2-like"/>
</dbReference>
<evidence type="ECO:0000256" key="2">
    <source>
        <dbReference type="SAM" id="SignalP"/>
    </source>
</evidence>
<gene>
    <name evidence="3" type="ORF">CAMP_LOCUS5409</name>
</gene>
<keyword evidence="2" id="KW-0732">Signal</keyword>
<name>A0A9P1IBC6_9PELO</name>
<feature type="chain" id="PRO_5040405356" description="Domain of unknown function DX domain-containing protein" evidence="2">
    <location>
        <begin position="20"/>
        <end position="262"/>
    </location>
</feature>
<protein>
    <recommendedName>
        <fullName evidence="5">Domain of unknown function DX domain-containing protein</fullName>
    </recommendedName>
</protein>
<accession>A0A9P1IBC6</accession>